<organism evidence="1 2">
    <name type="scientific">Astyanax mexicanus</name>
    <name type="common">Blind cave fish</name>
    <name type="synonym">Astyanax fasciatus mexicanus</name>
    <dbReference type="NCBI Taxonomy" id="7994"/>
    <lineage>
        <taxon>Eukaryota</taxon>
        <taxon>Metazoa</taxon>
        <taxon>Chordata</taxon>
        <taxon>Craniata</taxon>
        <taxon>Vertebrata</taxon>
        <taxon>Euteleostomi</taxon>
        <taxon>Actinopterygii</taxon>
        <taxon>Neopterygii</taxon>
        <taxon>Teleostei</taxon>
        <taxon>Ostariophysi</taxon>
        <taxon>Characiformes</taxon>
        <taxon>Characoidei</taxon>
        <taxon>Acestrorhamphidae</taxon>
        <taxon>Acestrorhamphinae</taxon>
        <taxon>Astyanax</taxon>
    </lineage>
</organism>
<gene>
    <name evidence="1" type="ORF">AMEX_G5801</name>
</gene>
<proteinExistence type="predicted"/>
<protein>
    <recommendedName>
        <fullName evidence="3">Sterile alpha motif domain-containing protein 3-like</fullName>
    </recommendedName>
</protein>
<evidence type="ECO:0008006" key="3">
    <source>
        <dbReference type="Google" id="ProtNLM"/>
    </source>
</evidence>
<comment type="caution">
    <text evidence="1">The sequence shown here is derived from an EMBL/GenBank/DDBJ whole genome shotgun (WGS) entry which is preliminary data.</text>
</comment>
<dbReference type="PANTHER" id="PTHR31025">
    <property type="entry name" value="SI:CH211-196P9.1-RELATED"/>
    <property type="match status" value="1"/>
</dbReference>
<dbReference type="Proteomes" id="UP000752171">
    <property type="component" value="Unassembled WGS sequence"/>
</dbReference>
<reference evidence="1 2" key="1">
    <citation type="submission" date="2021-07" db="EMBL/GenBank/DDBJ databases">
        <authorList>
            <person name="Imarazene B."/>
            <person name="Zahm M."/>
            <person name="Klopp C."/>
            <person name="Cabau C."/>
            <person name="Beille S."/>
            <person name="Jouanno E."/>
            <person name="Castinel A."/>
            <person name="Lluch J."/>
            <person name="Gil L."/>
            <person name="Kuchtly C."/>
            <person name="Lopez Roques C."/>
            <person name="Donnadieu C."/>
            <person name="Parrinello H."/>
            <person name="Journot L."/>
            <person name="Du K."/>
            <person name="Schartl M."/>
            <person name="Retaux S."/>
            <person name="Guiguen Y."/>
        </authorList>
    </citation>
    <scope>NUCLEOTIDE SEQUENCE [LARGE SCALE GENOMIC DNA]</scope>
    <source>
        <strain evidence="1">Pach_M1</strain>
        <tissue evidence="1">Testis</tissue>
    </source>
</reference>
<dbReference type="PANTHER" id="PTHR31025:SF27">
    <property type="entry name" value="SI:CH211-193K19.2-RELATED"/>
    <property type="match status" value="1"/>
</dbReference>
<evidence type="ECO:0000313" key="2">
    <source>
        <dbReference type="Proteomes" id="UP000752171"/>
    </source>
</evidence>
<sequence length="573" mass="64922">MAESLGARLADGTVKHSIVAALQSMYSVIYCGRACCIDNGPCRTTTEQALLLRVHINPKLIRKIKLTKTPESVEQLQEELRERFALEGEFSVQYEDPDFGEALCNLMDIAELPAERAVLHIVWNNEETPSPAHSQTPSVSSISSLDTASISSPASSHSTSIVTQTYLRNISKWPCPFPIPAFSYDVELKLRKGNDVHEKTGTGLSVTRDVKMEILDKLAQEIFALKAYPEKYEMESVALELVRKHPCLKEPGCGTGYDGWTTSIKYKLGNYRSKLRQAGCNEVSVNKKREGDENVDGRRFSLKKAKRGEVNHVPDHPENFNYSLEDQRCVLVDAMKKKEKDMELIRQKMDLTFSLRRKEIVEVEPMVLEVQERWPALFLEEQICEEFFRVTTKDLLGTFRAALDKYSPQLLKLYRARKGSFCQDMDTLFEKLDEQTSDLALHRKRTALEGLPIFVRENSKKLFPTCLVTETEAEQTKGVKMGVLTVLDDDDAPSLMPTVASIAIVLEEAIVLTDVPDLPTAFAYLFGLLYSLNIEFPKEHKYTFETIQHIFMDLTPTCSQCVRSLKTKLLLLN</sequence>
<dbReference type="EMBL" id="JAICCE010000004">
    <property type="protein sequence ID" value="KAG9278012.1"/>
    <property type="molecule type" value="Genomic_DNA"/>
</dbReference>
<evidence type="ECO:0000313" key="1">
    <source>
        <dbReference type="EMBL" id="KAG9278012.1"/>
    </source>
</evidence>
<dbReference type="AlphaFoldDB" id="A0A8T2M7W1"/>
<accession>A0A8T2M7W1</accession>
<name>A0A8T2M7W1_ASTMX</name>